<proteinExistence type="inferred from homology"/>
<dbReference type="AlphaFoldDB" id="A0A8J6DYP1"/>
<feature type="compositionally biased region" description="Gly residues" evidence="17">
    <location>
        <begin position="55"/>
        <end position="71"/>
    </location>
</feature>
<dbReference type="Gene3D" id="1.25.40.20">
    <property type="entry name" value="Ankyrin repeat-containing domain"/>
    <property type="match status" value="1"/>
</dbReference>
<evidence type="ECO:0000256" key="1">
    <source>
        <dbReference type="ARBA" id="ARBA00004439"/>
    </source>
</evidence>
<keyword evidence="6" id="KW-0677">Repeat</keyword>
<dbReference type="PROSITE" id="PS50216">
    <property type="entry name" value="DHHC"/>
    <property type="match status" value="1"/>
</dbReference>
<evidence type="ECO:0000256" key="10">
    <source>
        <dbReference type="ARBA" id="ARBA00023136"/>
    </source>
</evidence>
<protein>
    <recommendedName>
        <fullName evidence="16">Palmitoyltransferase</fullName>
        <ecNumber evidence="16">2.3.1.225</ecNumber>
    </recommendedName>
</protein>
<feature type="repeat" description="ANK" evidence="15">
    <location>
        <begin position="162"/>
        <end position="194"/>
    </location>
</feature>
<dbReference type="InterPro" id="IPR001594">
    <property type="entry name" value="Palmitoyltrfase_DHHC"/>
</dbReference>
<dbReference type="PROSITE" id="PS50297">
    <property type="entry name" value="ANK_REP_REGION"/>
    <property type="match status" value="3"/>
</dbReference>
<evidence type="ECO:0000256" key="3">
    <source>
        <dbReference type="ARBA" id="ARBA00010104"/>
    </source>
</evidence>
<feature type="repeat" description="ANK" evidence="15">
    <location>
        <begin position="196"/>
        <end position="228"/>
    </location>
</feature>
<keyword evidence="7 16" id="KW-1133">Transmembrane helix</keyword>
<keyword evidence="13 16" id="KW-0012">Acyltransferase</keyword>
<dbReference type="PANTHER" id="PTHR24161:SF16">
    <property type="entry name" value="PALMITOYLTRANSFERASE ZDHHC13"/>
    <property type="match status" value="1"/>
</dbReference>
<keyword evidence="9 15" id="KW-0040">ANK repeat</keyword>
<gene>
    <name evidence="19" type="ORF">J0S82_009529</name>
</gene>
<evidence type="ECO:0000256" key="9">
    <source>
        <dbReference type="ARBA" id="ARBA00023043"/>
    </source>
</evidence>
<evidence type="ECO:0000256" key="8">
    <source>
        <dbReference type="ARBA" id="ARBA00023034"/>
    </source>
</evidence>
<evidence type="ECO:0000256" key="16">
    <source>
        <dbReference type="RuleBase" id="RU079119"/>
    </source>
</evidence>
<dbReference type="SUPFAM" id="SSF48403">
    <property type="entry name" value="Ankyrin repeat"/>
    <property type="match status" value="1"/>
</dbReference>
<evidence type="ECO:0000256" key="14">
    <source>
        <dbReference type="ARBA" id="ARBA00023329"/>
    </source>
</evidence>
<accession>A0A8J6DYP1</accession>
<feature type="transmembrane region" description="Helical" evidence="16">
    <location>
        <begin position="508"/>
        <end position="526"/>
    </location>
</feature>
<evidence type="ECO:0000256" key="4">
    <source>
        <dbReference type="ARBA" id="ARBA00022679"/>
    </source>
</evidence>
<dbReference type="FunFam" id="1.25.40.20:FF:000035">
    <property type="entry name" value="Palmitoyltransferase"/>
    <property type="match status" value="1"/>
</dbReference>
<evidence type="ECO:0000256" key="5">
    <source>
        <dbReference type="ARBA" id="ARBA00022692"/>
    </source>
</evidence>
<evidence type="ECO:0000256" key="17">
    <source>
        <dbReference type="SAM" id="MobiDB-lite"/>
    </source>
</evidence>
<dbReference type="EC" id="2.3.1.225" evidence="16"/>
<dbReference type="GO" id="GO:0000139">
    <property type="term" value="C:Golgi membrane"/>
    <property type="evidence" value="ECO:0007669"/>
    <property type="project" value="UniProtKB-SubCell"/>
</dbReference>
<evidence type="ECO:0000259" key="18">
    <source>
        <dbReference type="Pfam" id="PF01529"/>
    </source>
</evidence>
<keyword evidence="4 16" id="KW-0808">Transferase</keyword>
<dbReference type="InterPro" id="IPR036770">
    <property type="entry name" value="Ankyrin_rpt-contain_sf"/>
</dbReference>
<keyword evidence="11" id="KW-0564">Palmitate</keyword>
<evidence type="ECO:0000256" key="11">
    <source>
        <dbReference type="ARBA" id="ARBA00023139"/>
    </source>
</evidence>
<organism evidence="19 20">
    <name type="scientific">Galemys pyrenaicus</name>
    <name type="common">Iberian desman</name>
    <name type="synonym">Pyrenean desman</name>
    <dbReference type="NCBI Taxonomy" id="202257"/>
    <lineage>
        <taxon>Eukaryota</taxon>
        <taxon>Metazoa</taxon>
        <taxon>Chordata</taxon>
        <taxon>Craniata</taxon>
        <taxon>Vertebrata</taxon>
        <taxon>Euteleostomi</taxon>
        <taxon>Mammalia</taxon>
        <taxon>Eutheria</taxon>
        <taxon>Laurasiatheria</taxon>
        <taxon>Eulipotyphla</taxon>
        <taxon>Talpidae</taxon>
        <taxon>Galemys</taxon>
    </lineage>
</organism>
<dbReference type="OrthoDB" id="6781668at2759"/>
<dbReference type="PANTHER" id="PTHR24161">
    <property type="entry name" value="ANK_REP_REGION DOMAIN-CONTAINING PROTEIN-RELATED"/>
    <property type="match status" value="1"/>
</dbReference>
<comment type="caution">
    <text evidence="19">The sequence shown here is derived from an EMBL/GenBank/DDBJ whole genome shotgun (WGS) entry which is preliminary data.</text>
</comment>
<dbReference type="GO" id="GO:0030659">
    <property type="term" value="C:cytoplasmic vesicle membrane"/>
    <property type="evidence" value="ECO:0007669"/>
    <property type="project" value="UniProtKB-SubCell"/>
</dbReference>
<feature type="region of interest" description="Disordered" evidence="17">
    <location>
        <begin position="48"/>
        <end position="84"/>
    </location>
</feature>
<evidence type="ECO:0000256" key="6">
    <source>
        <dbReference type="ARBA" id="ARBA00022737"/>
    </source>
</evidence>
<keyword evidence="10 16" id="KW-0472">Membrane</keyword>
<evidence type="ECO:0000256" key="12">
    <source>
        <dbReference type="ARBA" id="ARBA00023288"/>
    </source>
</evidence>
<reference evidence="19" key="1">
    <citation type="journal article" date="2021" name="Evol. Appl.">
        <title>The genome of the Pyrenean desman and the effects of bottlenecks and inbreeding on the genomic landscape of an endangered species.</title>
        <authorList>
            <person name="Escoda L."/>
            <person name="Castresana J."/>
        </authorList>
    </citation>
    <scope>NUCLEOTIDE SEQUENCE</scope>
    <source>
        <strain evidence="19">IBE-C5619</strain>
    </source>
</reference>
<dbReference type="Pfam" id="PF01529">
    <property type="entry name" value="DHHC"/>
    <property type="match status" value="1"/>
</dbReference>
<comment type="subcellular location">
    <subcellularLocation>
        <location evidence="1">Cytoplasmic vesicle membrane</location>
        <topology evidence="1">Multi-pass membrane protein</topology>
    </subcellularLocation>
    <subcellularLocation>
        <location evidence="2">Golgi apparatus membrane</location>
        <topology evidence="2">Multi-pass membrane protein</topology>
    </subcellularLocation>
</comment>
<feature type="region of interest" description="Disordered" evidence="17">
    <location>
        <begin position="739"/>
        <end position="766"/>
    </location>
</feature>
<feature type="repeat" description="ANK" evidence="15">
    <location>
        <begin position="297"/>
        <end position="329"/>
    </location>
</feature>
<dbReference type="Pfam" id="PF12796">
    <property type="entry name" value="Ank_2"/>
    <property type="match status" value="2"/>
</dbReference>
<feature type="transmembrane region" description="Helical" evidence="16">
    <location>
        <begin position="373"/>
        <end position="391"/>
    </location>
</feature>
<comment type="similarity">
    <text evidence="3">Belongs to the DHHC palmitoyltransferase family. AKR/ZDHHC17 subfamily.</text>
</comment>
<evidence type="ECO:0000256" key="7">
    <source>
        <dbReference type="ARBA" id="ARBA00022989"/>
    </source>
</evidence>
<keyword evidence="20" id="KW-1185">Reference proteome</keyword>
<evidence type="ECO:0000256" key="13">
    <source>
        <dbReference type="ARBA" id="ARBA00023315"/>
    </source>
</evidence>
<dbReference type="EMBL" id="JAGFMF010011390">
    <property type="protein sequence ID" value="KAG8524240.1"/>
    <property type="molecule type" value="Genomic_DNA"/>
</dbReference>
<comment type="domain">
    <text evidence="16">The DHHC domain is required for palmitoyltransferase activity.</text>
</comment>
<dbReference type="InterPro" id="IPR002110">
    <property type="entry name" value="Ankyrin_rpt"/>
</dbReference>
<comment type="catalytic activity">
    <reaction evidence="16">
        <text>L-cysteinyl-[protein] + hexadecanoyl-CoA = S-hexadecanoyl-L-cysteinyl-[protein] + CoA</text>
        <dbReference type="Rhea" id="RHEA:36683"/>
        <dbReference type="Rhea" id="RHEA-COMP:10131"/>
        <dbReference type="Rhea" id="RHEA-COMP:11032"/>
        <dbReference type="ChEBI" id="CHEBI:29950"/>
        <dbReference type="ChEBI" id="CHEBI:57287"/>
        <dbReference type="ChEBI" id="CHEBI:57379"/>
        <dbReference type="ChEBI" id="CHEBI:74151"/>
        <dbReference type="EC" id="2.3.1.225"/>
    </reaction>
</comment>
<dbReference type="Proteomes" id="UP000700334">
    <property type="component" value="Unassembled WGS sequence"/>
</dbReference>
<feature type="transmembrane region" description="Helical" evidence="16">
    <location>
        <begin position="403"/>
        <end position="426"/>
    </location>
</feature>
<dbReference type="GO" id="GO:0019706">
    <property type="term" value="F:protein-cysteine S-palmitoyltransferase activity"/>
    <property type="evidence" value="ECO:0007669"/>
    <property type="project" value="UniProtKB-EC"/>
</dbReference>
<evidence type="ECO:0000256" key="15">
    <source>
        <dbReference type="PROSITE-ProRule" id="PRU00023"/>
    </source>
</evidence>
<keyword evidence="5 16" id="KW-0812">Transmembrane</keyword>
<feature type="repeat" description="ANK" evidence="15">
    <location>
        <begin position="229"/>
        <end position="261"/>
    </location>
</feature>
<dbReference type="SMART" id="SM00248">
    <property type="entry name" value="ANK"/>
    <property type="match status" value="6"/>
</dbReference>
<keyword evidence="14" id="KW-0968">Cytoplasmic vesicle</keyword>
<keyword evidence="12" id="KW-0449">Lipoprotein</keyword>
<feature type="non-terminal residue" evidence="19">
    <location>
        <position position="1"/>
    </location>
</feature>
<name>A0A8J6DYP1_GALPY</name>
<feature type="compositionally biased region" description="Basic and acidic residues" evidence="17">
    <location>
        <begin position="739"/>
        <end position="760"/>
    </location>
</feature>
<feature type="transmembrane region" description="Helical" evidence="16">
    <location>
        <begin position="546"/>
        <end position="565"/>
    </location>
</feature>
<sequence length="766" mass="86271">KQGLAFPKPIDSAGRVQGAARRWGIGAGSGSRGCRRFVVERTVAATVPSRSSHWGHGGAGAGFAEGPGPGKGQHESTQNRAGCSLRGDRECRNHSHGPHPPGFGRLGVSAYENKELAKAREAFPLIEDASNCDIVKATQYGIFERCKELVEAGYDVRQPDKENVSLLHWAAINNRLDLVKFYISKGAVVDQLGGDLNSTPLHWAIRQGHLPMVILLLQYGADPTLIDGEGFSSIHLAVLFQHMPIIAYLISKGQSVNMTDLNGQTPLMLSAHKVLGPEPTGFLLKFNPSLNVVDKVHQNTPLHWAVAAGNVTAVDKLLEAGSSLDVRNVKGETPLDMALQSKNWLIIHMLKAEAKIRANKKLRLWRWLQKCELFLLLVLSVITMWAVGLILDFNSDSWLLKGCLLVTLFFLTSLFPSVMGFLYFFYKTWATDPGFTKSSEEERKMVSFHSNSIINLAETGCLDFRTFCTSCLIRKPLRSLHCHVCNSCVARYDQHCLWTGRCIGFGNHHYYIFFLFFLSIVCDWVIYESFTYWSHHCVTTFREDGLWTYLNQIVACSPWVLYIFTLAAFHFSWSTFLLVNQLFQIAFLGLTSHERTSLLKQSRHMKQTLSLRRTPYNLGFTQNLADFFQCGCFGLVKPCAVDWTTQYTMVFHPAKEKVLRSEMQLSFNSWLKLLYIYNPAPPPHPPTPGPGNYLLKILLRVLTVWVEAWKRGAHVPDGHLECGVGMRKWAHLGMKAEAIRPRHAEGDDHGEQRREEEKGQKQSPRQ</sequence>
<evidence type="ECO:0000313" key="20">
    <source>
        <dbReference type="Proteomes" id="UP000700334"/>
    </source>
</evidence>
<feature type="domain" description="Palmitoyltransferase DHHC" evidence="18">
    <location>
        <begin position="464"/>
        <end position="596"/>
    </location>
</feature>
<dbReference type="PROSITE" id="PS50088">
    <property type="entry name" value="ANK_REPEAT"/>
    <property type="match status" value="4"/>
</dbReference>
<evidence type="ECO:0000313" key="19">
    <source>
        <dbReference type="EMBL" id="KAG8524240.1"/>
    </source>
</evidence>
<evidence type="ECO:0000256" key="2">
    <source>
        <dbReference type="ARBA" id="ARBA00004653"/>
    </source>
</evidence>
<keyword evidence="8" id="KW-0333">Golgi apparatus</keyword>